<proteinExistence type="predicted"/>
<dbReference type="GO" id="GO:0006974">
    <property type="term" value="P:DNA damage response"/>
    <property type="evidence" value="ECO:0007669"/>
    <property type="project" value="UniProtKB-ARBA"/>
</dbReference>
<organism evidence="3 4">
    <name type="scientific">Armadillidium nasatum</name>
    <dbReference type="NCBI Taxonomy" id="96803"/>
    <lineage>
        <taxon>Eukaryota</taxon>
        <taxon>Metazoa</taxon>
        <taxon>Ecdysozoa</taxon>
        <taxon>Arthropoda</taxon>
        <taxon>Crustacea</taxon>
        <taxon>Multicrustacea</taxon>
        <taxon>Malacostraca</taxon>
        <taxon>Eumalacostraca</taxon>
        <taxon>Peracarida</taxon>
        <taxon>Isopoda</taxon>
        <taxon>Oniscidea</taxon>
        <taxon>Crinocheta</taxon>
        <taxon>Armadillidiidae</taxon>
        <taxon>Armadillidium</taxon>
    </lineage>
</organism>
<dbReference type="Pfam" id="PF10263">
    <property type="entry name" value="SprT-like"/>
    <property type="match status" value="1"/>
</dbReference>
<dbReference type="SUPFAM" id="SSF47095">
    <property type="entry name" value="HMG-box"/>
    <property type="match status" value="1"/>
</dbReference>
<feature type="region of interest" description="Disordered" evidence="1">
    <location>
        <begin position="576"/>
        <end position="621"/>
    </location>
</feature>
<feature type="region of interest" description="Disordered" evidence="1">
    <location>
        <begin position="1173"/>
        <end position="1195"/>
    </location>
</feature>
<dbReference type="GO" id="GO:0005634">
    <property type="term" value="C:nucleus"/>
    <property type="evidence" value="ECO:0007669"/>
    <property type="project" value="TreeGrafter"/>
</dbReference>
<feature type="region of interest" description="Disordered" evidence="1">
    <location>
        <begin position="928"/>
        <end position="955"/>
    </location>
</feature>
<dbReference type="OrthoDB" id="20772at2759"/>
<evidence type="ECO:0000313" key="4">
    <source>
        <dbReference type="Proteomes" id="UP000326759"/>
    </source>
</evidence>
<feature type="compositionally biased region" description="Basic residues" evidence="1">
    <location>
        <begin position="941"/>
        <end position="955"/>
    </location>
</feature>
<name>A0A5N5T3X2_9CRUS</name>
<dbReference type="SMART" id="SM00731">
    <property type="entry name" value="SprT"/>
    <property type="match status" value="1"/>
</dbReference>
<feature type="domain" description="SprT-like" evidence="2">
    <location>
        <begin position="1005"/>
        <end position="1163"/>
    </location>
</feature>
<protein>
    <submittedName>
        <fullName evidence="3">Acidic repeat-containing protein</fullName>
    </submittedName>
</protein>
<dbReference type="PANTHER" id="PTHR23099">
    <property type="entry name" value="TRANSCRIPTIONAL REGULATOR"/>
    <property type="match status" value="1"/>
</dbReference>
<reference evidence="3 4" key="1">
    <citation type="journal article" date="2019" name="PLoS Biol.">
        <title>Sex chromosomes control vertical transmission of feminizing Wolbachia symbionts in an isopod.</title>
        <authorList>
            <person name="Becking T."/>
            <person name="Chebbi M.A."/>
            <person name="Giraud I."/>
            <person name="Moumen B."/>
            <person name="Laverre T."/>
            <person name="Caubet Y."/>
            <person name="Peccoud J."/>
            <person name="Gilbert C."/>
            <person name="Cordaux R."/>
        </authorList>
    </citation>
    <scope>NUCLEOTIDE SEQUENCE [LARGE SCALE GENOMIC DNA]</scope>
    <source>
        <strain evidence="3">ANa2</strain>
        <tissue evidence="3">Whole body excluding digestive tract and cuticle</tissue>
    </source>
</reference>
<feature type="compositionally biased region" description="Basic and acidic residues" evidence="1">
    <location>
        <begin position="583"/>
        <end position="593"/>
    </location>
</feature>
<dbReference type="InterPro" id="IPR006640">
    <property type="entry name" value="SprT-like_domain"/>
</dbReference>
<gene>
    <name evidence="3" type="primary">ACRC_0</name>
    <name evidence="3" type="ORF">Anas_11519</name>
</gene>
<accession>A0A5N5T3X2</accession>
<evidence type="ECO:0000313" key="3">
    <source>
        <dbReference type="EMBL" id="KAB7500729.1"/>
    </source>
</evidence>
<evidence type="ECO:0000259" key="2">
    <source>
        <dbReference type="SMART" id="SM00731"/>
    </source>
</evidence>
<evidence type="ECO:0000256" key="1">
    <source>
        <dbReference type="SAM" id="MobiDB-lite"/>
    </source>
</evidence>
<keyword evidence="4" id="KW-1185">Reference proteome</keyword>
<dbReference type="EMBL" id="SEYY01012918">
    <property type="protein sequence ID" value="KAB7500729.1"/>
    <property type="molecule type" value="Genomic_DNA"/>
</dbReference>
<dbReference type="AlphaFoldDB" id="A0A5N5T3X2"/>
<dbReference type="CDD" id="cd00084">
    <property type="entry name" value="HMG-box_SF"/>
    <property type="match status" value="1"/>
</dbReference>
<feature type="compositionally biased region" description="Low complexity" evidence="1">
    <location>
        <begin position="713"/>
        <end position="728"/>
    </location>
</feature>
<dbReference type="PANTHER" id="PTHR23099:SF0">
    <property type="entry name" value="GERM CELL NUCLEAR ACIDIC PROTEIN"/>
    <property type="match status" value="1"/>
</dbReference>
<dbReference type="Gene3D" id="1.10.30.10">
    <property type="entry name" value="High mobility group box domain"/>
    <property type="match status" value="1"/>
</dbReference>
<sequence length="1240" mass="140204">MSNQSTVNSSRLSVALLDLPLTPIGMKTSLATRNIPQSTRNDHIKSKTSKLRLKSLEEHQNLSDLEEKENCNFLNKMKNVSVRRNRRNKQQQQDTRHNWKLPSAQNESLIQPEKTITIDSISDGRTNKRESLFTDIDEGSFVEFTEPDVPPPPSFKEKMKLLYYTCSEENETKFSTSSKVPSSPVGFHKFIDKLRDVDKFKSIAEEVSLSKKSTDTKRKFNLDESVITGSRDIMGRRNDKNCMNAILNSTVNNQKTKVIPMFPDFSTLSLNKLETSVCSNPDNNLCTDKSVEYIELSESEDDCKNCKEKQINKSSSHSVKNQDENVPVRENPVKHVNLEQSLISEDISLESTVIVQKESNNYPVLRSKSVREDPIKLESSLISEDISLASTVIVQKESNNYPVLKSKSPVNVIKSNIYDFDKQCEDEDNADDVDDRLVGWILNSPFKDSSFGTSFINDKEANLNTGKVNDGISSQSLDLRLSDDFSPGKSSGRTVFTLGRVPESPEIEDVICHVKEITHDSVIHSSKNTNNNYQYSNENLKHSFCNFIPEEKLNYSKANLCQKGFTEGKTITSENKSSTLTKVNHDSFSKAGEKSSSSNLSENDEKSSSSNLSENDENPSCNYQINRKKSLSLDAVNKFSDVSIEEYPSGGELYNSYNSFILEEETCKPKHRLNHSLSKSEGKLHALNAEESSNSFISVNKTSKHTLKPKISLSKSSELNPLNNSEEPNILKTPSDTGNHQEEINRNVKTLNGGVYSSFVNSKMKNKRTFVLESSYDSLPDVDITDQNKSKDSNLLDDLISSALKKQLNITEEKQTKSNIFNSICTNSNFKRGEKYVPVNKLFNSSESSDDFENYIRSVKKGTENSHKTTKHVIDDSDFIVSDSDVEYLSPVRTNKTKTSTECNTYSNIREHKTIENEWRKPPKLIFSSSSESEEDPLPKGGRKPILKRKNVKRKQVVNRQNSVVEVERKKTPKSFLSSLTQNTLLSEAHEDAIPFIKNFRKLKESLTTKLYKLFNGSIFDNQLPSFMNITWNPRLTKTAGYCFYQLDKSKPMGRGSRIELSSKVIDAPGRLRDTLIHELCHAAAWIISGYKDGHGPIWKSWASKARRVFPELPVISRCHSYEIHCKYTYKCIKCGYSIGRHSKSLDTEKKVCGYCYGKFELIVNYQSKTASSRPANSLTTEGVSSTPQSTPRTPNSFALFVKNNYGSVKKSQTNLKHKDVMKVLSEQFAKMKTSQKLKL</sequence>
<feature type="region of interest" description="Disordered" evidence="1">
    <location>
        <begin position="713"/>
        <end position="741"/>
    </location>
</feature>
<dbReference type="Proteomes" id="UP000326759">
    <property type="component" value="Unassembled WGS sequence"/>
</dbReference>
<dbReference type="InterPro" id="IPR036910">
    <property type="entry name" value="HMG_box_dom_sf"/>
</dbReference>
<comment type="caution">
    <text evidence="3">The sequence shown here is derived from an EMBL/GenBank/DDBJ whole genome shotgun (WGS) entry which is preliminary data.</text>
</comment>